<evidence type="ECO:0000256" key="1">
    <source>
        <dbReference type="ARBA" id="ARBA00022801"/>
    </source>
</evidence>
<proteinExistence type="predicted"/>
<evidence type="ECO:0000313" key="4">
    <source>
        <dbReference type="Proteomes" id="UP001500929"/>
    </source>
</evidence>
<evidence type="ECO:0000313" key="3">
    <source>
        <dbReference type="EMBL" id="GAA2231400.1"/>
    </source>
</evidence>
<dbReference type="EMBL" id="BAAAQY010000004">
    <property type="protein sequence ID" value="GAA2231400.1"/>
    <property type="molecule type" value="Genomic_DNA"/>
</dbReference>
<dbReference type="Pfam" id="PF07859">
    <property type="entry name" value="Abhydrolase_3"/>
    <property type="match status" value="1"/>
</dbReference>
<feature type="domain" description="Alpha/beta hydrolase fold-3" evidence="2">
    <location>
        <begin position="99"/>
        <end position="291"/>
    </location>
</feature>
<gene>
    <name evidence="3" type="ORF">GCM10009851_15350</name>
</gene>
<accession>A0ABN3DHJ9</accession>
<dbReference type="PANTHER" id="PTHR48081:SF8">
    <property type="entry name" value="ALPHA_BETA HYDROLASE FOLD-3 DOMAIN-CONTAINING PROTEIN-RELATED"/>
    <property type="match status" value="1"/>
</dbReference>
<evidence type="ECO:0000259" key="2">
    <source>
        <dbReference type="Pfam" id="PF07859"/>
    </source>
</evidence>
<dbReference type="Gene3D" id="3.40.50.1820">
    <property type="entry name" value="alpha/beta hydrolase"/>
    <property type="match status" value="1"/>
</dbReference>
<dbReference type="InterPro" id="IPR050300">
    <property type="entry name" value="GDXG_lipolytic_enzyme"/>
</dbReference>
<sequence>MGAETGVDRIAAIDPEFVDACEWTLAAHLPDGELTVELVRTLDAELAADTVHEPQRGRAPLVVHLPRSGETPLELRVHGLADHGTRGGWPAGLRAAGAVLWLHGGGMMLGSAAGDDALCAALSHDLGVPVITAEYRLSPEHRHPEPLDDCFAALVWLAERADRVVVAGASAGGGLAAGLALLARDRGGPSIAGMQLLYPMLDDRPARRPDDAPVWNARLDALAWSAYLGGRTADEYAAPARATSLAGLSPAYLDVGDADLFLRDDLDFADRLRDAGVPVEVHVHPGAVHAFDWLVPGARTSLLARRQRLAWLRRLLDTDDDRVVDTDLVIDDHPTKGRPTR</sequence>
<reference evidence="3 4" key="1">
    <citation type="journal article" date="2019" name="Int. J. Syst. Evol. Microbiol.">
        <title>The Global Catalogue of Microorganisms (GCM) 10K type strain sequencing project: providing services to taxonomists for standard genome sequencing and annotation.</title>
        <authorList>
            <consortium name="The Broad Institute Genomics Platform"/>
            <consortium name="The Broad Institute Genome Sequencing Center for Infectious Disease"/>
            <person name="Wu L."/>
            <person name="Ma J."/>
        </authorList>
    </citation>
    <scope>NUCLEOTIDE SEQUENCE [LARGE SCALE GENOMIC DNA]</scope>
    <source>
        <strain evidence="3 4">JCM 16117</strain>
    </source>
</reference>
<name>A0ABN3DHJ9_9MICO</name>
<comment type="caution">
    <text evidence="3">The sequence shown here is derived from an EMBL/GenBank/DDBJ whole genome shotgun (WGS) entry which is preliminary data.</text>
</comment>
<protein>
    <recommendedName>
        <fullName evidence="2">Alpha/beta hydrolase fold-3 domain-containing protein</fullName>
    </recommendedName>
</protein>
<dbReference type="Proteomes" id="UP001500929">
    <property type="component" value="Unassembled WGS sequence"/>
</dbReference>
<dbReference type="PANTHER" id="PTHR48081">
    <property type="entry name" value="AB HYDROLASE SUPERFAMILY PROTEIN C4A8.06C"/>
    <property type="match status" value="1"/>
</dbReference>
<keyword evidence="1" id="KW-0378">Hydrolase</keyword>
<keyword evidence="4" id="KW-1185">Reference proteome</keyword>
<dbReference type="InterPro" id="IPR029058">
    <property type="entry name" value="AB_hydrolase_fold"/>
</dbReference>
<dbReference type="InterPro" id="IPR013094">
    <property type="entry name" value="AB_hydrolase_3"/>
</dbReference>
<dbReference type="RefSeq" id="WP_259479034.1">
    <property type="nucleotide sequence ID" value="NZ_BAAAQY010000004.1"/>
</dbReference>
<organism evidence="3 4">
    <name type="scientific">Herbiconiux moechotypicola</name>
    <dbReference type="NCBI Taxonomy" id="637393"/>
    <lineage>
        <taxon>Bacteria</taxon>
        <taxon>Bacillati</taxon>
        <taxon>Actinomycetota</taxon>
        <taxon>Actinomycetes</taxon>
        <taxon>Micrococcales</taxon>
        <taxon>Microbacteriaceae</taxon>
        <taxon>Herbiconiux</taxon>
    </lineage>
</organism>
<dbReference type="SUPFAM" id="SSF53474">
    <property type="entry name" value="alpha/beta-Hydrolases"/>
    <property type="match status" value="1"/>
</dbReference>